<feature type="domain" description="Methyltransferase type 11" evidence="3">
    <location>
        <begin position="81"/>
        <end position="189"/>
    </location>
</feature>
<dbReference type="InterPro" id="IPR013216">
    <property type="entry name" value="Methyltransf_11"/>
</dbReference>
<proteinExistence type="predicted"/>
<dbReference type="InterPro" id="IPR029063">
    <property type="entry name" value="SAM-dependent_MTases_sf"/>
</dbReference>
<dbReference type="GO" id="GO:0008168">
    <property type="term" value="F:methyltransferase activity"/>
    <property type="evidence" value="ECO:0007669"/>
    <property type="project" value="UniProtKB-KW"/>
</dbReference>
<dbReference type="RefSeq" id="WP_379011428.1">
    <property type="nucleotide sequence ID" value="NZ_JBHSDC010000001.1"/>
</dbReference>
<dbReference type="SUPFAM" id="SSF53335">
    <property type="entry name" value="S-adenosyl-L-methionine-dependent methyltransferases"/>
    <property type="match status" value="1"/>
</dbReference>
<keyword evidence="4" id="KW-0489">Methyltransferase</keyword>
<dbReference type="GO" id="GO:0032259">
    <property type="term" value="P:methylation"/>
    <property type="evidence" value="ECO:0007669"/>
    <property type="project" value="UniProtKB-KW"/>
</dbReference>
<dbReference type="Proteomes" id="UP001595906">
    <property type="component" value="Unassembled WGS sequence"/>
</dbReference>
<dbReference type="NCBIfam" id="NF038099">
    <property type="entry name" value="AsSugarArsM"/>
    <property type="match status" value="1"/>
</dbReference>
<evidence type="ECO:0000256" key="2">
    <source>
        <dbReference type="ARBA" id="ARBA00022691"/>
    </source>
</evidence>
<sequence length="339" mass="37812">MRITADDNPKNNIKNMSTAYLETTKNVYKEAAENPQVGLCCTTTPIWQLPGLDIPVRMQQMNYGCGSTVHPRDLVKNPRVLYVGVGGGMELLQFAYFSRQKNGVIGVDVVDEMLQASRDNFKEAEALNPWFKSEFVDLKKGDALNLPVEDNSIDVAAQNCLFNIFKHDELKLALQEMYRVLKPHGRLVMSDPICEQPINETLREDERLRALCLSGSLPLWDYIKMITDCGFGTVEIRAKRPYRILDPKHYATNELLFIESVEVCAIKDPMPADGPCVFTGKTAIYFGDDECFDDNKGHVLMPNQPLAVCDKTGGALAALGREDIFISGSSFFYDGGGCC</sequence>
<keyword evidence="5" id="KW-1185">Reference proteome</keyword>
<evidence type="ECO:0000256" key="1">
    <source>
        <dbReference type="ARBA" id="ARBA00022679"/>
    </source>
</evidence>
<dbReference type="PANTHER" id="PTHR43675">
    <property type="entry name" value="ARSENITE METHYLTRANSFERASE"/>
    <property type="match status" value="1"/>
</dbReference>
<gene>
    <name evidence="4" type="primary">arsM</name>
    <name evidence="4" type="ORF">ACFOW1_00430</name>
</gene>
<dbReference type="PANTHER" id="PTHR43675:SF8">
    <property type="entry name" value="ARSENITE METHYLTRANSFERASE"/>
    <property type="match status" value="1"/>
</dbReference>
<evidence type="ECO:0000313" key="5">
    <source>
        <dbReference type="Proteomes" id="UP001595906"/>
    </source>
</evidence>
<dbReference type="CDD" id="cd02440">
    <property type="entry name" value="AdoMet_MTases"/>
    <property type="match status" value="1"/>
</dbReference>
<evidence type="ECO:0000313" key="4">
    <source>
        <dbReference type="EMBL" id="MFC4230335.1"/>
    </source>
</evidence>
<reference evidence="5" key="1">
    <citation type="journal article" date="2019" name="Int. J. Syst. Evol. Microbiol.">
        <title>The Global Catalogue of Microorganisms (GCM) 10K type strain sequencing project: providing services to taxonomists for standard genome sequencing and annotation.</title>
        <authorList>
            <consortium name="The Broad Institute Genomics Platform"/>
            <consortium name="The Broad Institute Genome Sequencing Center for Infectious Disease"/>
            <person name="Wu L."/>
            <person name="Ma J."/>
        </authorList>
    </citation>
    <scope>NUCLEOTIDE SEQUENCE [LARGE SCALE GENOMIC DNA]</scope>
    <source>
        <strain evidence="5">CECT 8010</strain>
    </source>
</reference>
<dbReference type="Pfam" id="PF08241">
    <property type="entry name" value="Methyltransf_11"/>
    <property type="match status" value="1"/>
</dbReference>
<evidence type="ECO:0000259" key="3">
    <source>
        <dbReference type="Pfam" id="PF08241"/>
    </source>
</evidence>
<comment type="caution">
    <text evidence="4">The sequence shown here is derived from an EMBL/GenBank/DDBJ whole genome shotgun (WGS) entry which is preliminary data.</text>
</comment>
<dbReference type="Gene3D" id="3.40.50.150">
    <property type="entry name" value="Vaccinia Virus protein VP39"/>
    <property type="match status" value="1"/>
</dbReference>
<keyword evidence="1" id="KW-0808">Transferase</keyword>
<organism evidence="4 5">
    <name type="scientific">Parasediminibacterium paludis</name>
    <dbReference type="NCBI Taxonomy" id="908966"/>
    <lineage>
        <taxon>Bacteria</taxon>
        <taxon>Pseudomonadati</taxon>
        <taxon>Bacteroidota</taxon>
        <taxon>Chitinophagia</taxon>
        <taxon>Chitinophagales</taxon>
        <taxon>Chitinophagaceae</taxon>
        <taxon>Parasediminibacterium</taxon>
    </lineage>
</organism>
<protein>
    <submittedName>
        <fullName evidence="4">Arsenosugar biosynthesis arsenite methyltransferase ArsM</fullName>
    </submittedName>
</protein>
<keyword evidence="2" id="KW-0949">S-adenosyl-L-methionine</keyword>
<dbReference type="InterPro" id="IPR026669">
    <property type="entry name" value="Arsenite_MeTrfase-like"/>
</dbReference>
<name>A0ABV8PUD0_9BACT</name>
<dbReference type="EMBL" id="JBHSDC010000001">
    <property type="protein sequence ID" value="MFC4230335.1"/>
    <property type="molecule type" value="Genomic_DNA"/>
</dbReference>
<accession>A0ABV8PUD0</accession>